<comment type="caution">
    <text evidence="1">The sequence shown here is derived from an EMBL/GenBank/DDBJ whole genome shotgun (WGS) entry which is preliminary data.</text>
</comment>
<dbReference type="EMBL" id="CAUOFW020001092">
    <property type="protein sequence ID" value="CAK9141057.1"/>
    <property type="molecule type" value="Genomic_DNA"/>
</dbReference>
<organism evidence="1 2">
    <name type="scientific">Ilex paraguariensis</name>
    <name type="common">yerba mate</name>
    <dbReference type="NCBI Taxonomy" id="185542"/>
    <lineage>
        <taxon>Eukaryota</taxon>
        <taxon>Viridiplantae</taxon>
        <taxon>Streptophyta</taxon>
        <taxon>Embryophyta</taxon>
        <taxon>Tracheophyta</taxon>
        <taxon>Spermatophyta</taxon>
        <taxon>Magnoliopsida</taxon>
        <taxon>eudicotyledons</taxon>
        <taxon>Gunneridae</taxon>
        <taxon>Pentapetalae</taxon>
        <taxon>asterids</taxon>
        <taxon>campanulids</taxon>
        <taxon>Aquifoliales</taxon>
        <taxon>Aquifoliaceae</taxon>
        <taxon>Ilex</taxon>
    </lineage>
</organism>
<gene>
    <name evidence="1" type="ORF">ILEXP_LOCUS8578</name>
</gene>
<sequence>MCCYFLTEMKKKIEKGKRFICTVGKGKVSWKASSIYDKGTHILQSDLCFDMEEWRSDLLEGLKIDNLESRNIALGTLPLALNPGVESLMYDEDTQNLQSNVCSDVKGMAT</sequence>
<dbReference type="Proteomes" id="UP001642360">
    <property type="component" value="Unassembled WGS sequence"/>
</dbReference>
<keyword evidence="2" id="KW-1185">Reference proteome</keyword>
<evidence type="ECO:0000313" key="2">
    <source>
        <dbReference type="Proteomes" id="UP001642360"/>
    </source>
</evidence>
<proteinExistence type="predicted"/>
<protein>
    <submittedName>
        <fullName evidence="1">Uncharacterized protein</fullName>
    </submittedName>
</protein>
<dbReference type="AlphaFoldDB" id="A0ABC8RG87"/>
<name>A0ABC8RG87_9AQUA</name>
<evidence type="ECO:0000313" key="1">
    <source>
        <dbReference type="EMBL" id="CAK9141057.1"/>
    </source>
</evidence>
<accession>A0ABC8RG87</accession>
<reference evidence="1 2" key="1">
    <citation type="submission" date="2024-02" db="EMBL/GenBank/DDBJ databases">
        <authorList>
            <person name="Vignale AGUSTIN F."/>
            <person name="Sosa J E."/>
            <person name="Modenutti C."/>
        </authorList>
    </citation>
    <scope>NUCLEOTIDE SEQUENCE [LARGE SCALE GENOMIC DNA]</scope>
</reference>